<feature type="compositionally biased region" description="Low complexity" evidence="1">
    <location>
        <begin position="258"/>
        <end position="268"/>
    </location>
</feature>
<evidence type="ECO:0000313" key="2">
    <source>
        <dbReference type="Proteomes" id="UP000694906"/>
    </source>
</evidence>
<name>A0AAX6SM69_HETGA</name>
<feature type="compositionally biased region" description="Basic residues" evidence="1">
    <location>
        <begin position="97"/>
        <end position="107"/>
    </location>
</feature>
<dbReference type="Proteomes" id="UP000694906">
    <property type="component" value="Unplaced"/>
</dbReference>
<dbReference type="GeneID" id="110348179"/>
<feature type="region of interest" description="Disordered" evidence="1">
    <location>
        <begin position="243"/>
        <end position="278"/>
    </location>
</feature>
<proteinExistence type="predicted"/>
<dbReference type="RefSeq" id="XP_021109863.1">
    <property type="nucleotide sequence ID" value="XM_021254204.1"/>
</dbReference>
<accession>A0AAX6SM69</accession>
<evidence type="ECO:0000313" key="3">
    <source>
        <dbReference type="RefSeq" id="XP_021109863.1"/>
    </source>
</evidence>
<keyword evidence="2" id="KW-1185">Reference proteome</keyword>
<protein>
    <submittedName>
        <fullName evidence="3">Uncharacterized protein LOC110348179</fullName>
    </submittedName>
</protein>
<organism evidence="2 3">
    <name type="scientific">Heterocephalus glaber</name>
    <name type="common">Naked mole rat</name>
    <dbReference type="NCBI Taxonomy" id="10181"/>
    <lineage>
        <taxon>Eukaryota</taxon>
        <taxon>Metazoa</taxon>
        <taxon>Chordata</taxon>
        <taxon>Craniata</taxon>
        <taxon>Vertebrata</taxon>
        <taxon>Euteleostomi</taxon>
        <taxon>Mammalia</taxon>
        <taxon>Eutheria</taxon>
        <taxon>Euarchontoglires</taxon>
        <taxon>Glires</taxon>
        <taxon>Rodentia</taxon>
        <taxon>Hystricomorpha</taxon>
        <taxon>Bathyergidae</taxon>
        <taxon>Heterocephalus</taxon>
    </lineage>
</organism>
<dbReference type="AlphaFoldDB" id="A0AAX6SM69"/>
<feature type="region of interest" description="Disordered" evidence="1">
    <location>
        <begin position="201"/>
        <end position="230"/>
    </location>
</feature>
<gene>
    <name evidence="3" type="primary">LOC110348179</name>
</gene>
<reference evidence="3" key="1">
    <citation type="submission" date="2025-08" db="UniProtKB">
        <authorList>
            <consortium name="RefSeq"/>
        </authorList>
    </citation>
    <scope>IDENTIFICATION</scope>
</reference>
<sequence length="278" mass="29478">MKSLISKLNPLVGLELGTPWLSGEAGSPALSAQALKEMALGTKSIARIAASRRSKAQDREGSSSGSSRHLLEEAGLDSRDPKPSATPAPSPADRRWLPARKVRRKRSPSVTCSMRPVTEKPPLSVEHLSESQLPPGHFQPSKSSGKSFFPAVPAASKIKPTLSFHTDEATLHVPEVSFTFPSPTWQNGAGPIRAALLPRDLRGSADSGGQHRSPLRPSNPVGARVAMPRGHGDRDGWWLVEQASRGPGADPVPRLDGRGAMARAHGAALTPPQGRLTS</sequence>
<feature type="compositionally biased region" description="Basic and acidic residues" evidence="1">
    <location>
        <begin position="69"/>
        <end position="82"/>
    </location>
</feature>
<feature type="region of interest" description="Disordered" evidence="1">
    <location>
        <begin position="49"/>
        <end position="145"/>
    </location>
</feature>
<evidence type="ECO:0000256" key="1">
    <source>
        <dbReference type="SAM" id="MobiDB-lite"/>
    </source>
</evidence>